<proteinExistence type="predicted"/>
<sequence>MCQQKWALSPEGEYDTLDKLLDPKEESPHKLLVQSPVEGEQTLSFRFLEGIRSLFPDLPPDLAGLQEMPVRT</sequence>
<protein>
    <submittedName>
        <fullName evidence="1">Uncharacterized protein</fullName>
    </submittedName>
</protein>
<keyword evidence="2" id="KW-1185">Reference proteome</keyword>
<dbReference type="Proteomes" id="UP000827872">
    <property type="component" value="Linkage Group LG15"/>
</dbReference>
<evidence type="ECO:0000313" key="2">
    <source>
        <dbReference type="Proteomes" id="UP000827872"/>
    </source>
</evidence>
<evidence type="ECO:0000313" key="1">
    <source>
        <dbReference type="EMBL" id="KAH7997050.1"/>
    </source>
</evidence>
<name>A0ACB8EWC4_9SAUR</name>
<comment type="caution">
    <text evidence="1">The sequence shown here is derived from an EMBL/GenBank/DDBJ whole genome shotgun (WGS) entry which is preliminary data.</text>
</comment>
<accession>A0ACB8EWC4</accession>
<dbReference type="EMBL" id="CM037628">
    <property type="protein sequence ID" value="KAH7997050.1"/>
    <property type="molecule type" value="Genomic_DNA"/>
</dbReference>
<reference evidence="1" key="1">
    <citation type="submission" date="2021-08" db="EMBL/GenBank/DDBJ databases">
        <title>The first chromosome-level gecko genome reveals the dynamic sex chromosomes of Neotropical dwarf geckos (Sphaerodactylidae: Sphaerodactylus).</title>
        <authorList>
            <person name="Pinto B.J."/>
            <person name="Keating S.E."/>
            <person name="Gamble T."/>
        </authorList>
    </citation>
    <scope>NUCLEOTIDE SEQUENCE</scope>
    <source>
        <strain evidence="1">TG3544</strain>
    </source>
</reference>
<gene>
    <name evidence="1" type="ORF">K3G42_012978</name>
</gene>
<organism evidence="1 2">
    <name type="scientific">Sphaerodactylus townsendi</name>
    <dbReference type="NCBI Taxonomy" id="933632"/>
    <lineage>
        <taxon>Eukaryota</taxon>
        <taxon>Metazoa</taxon>
        <taxon>Chordata</taxon>
        <taxon>Craniata</taxon>
        <taxon>Vertebrata</taxon>
        <taxon>Euteleostomi</taxon>
        <taxon>Lepidosauria</taxon>
        <taxon>Squamata</taxon>
        <taxon>Bifurcata</taxon>
        <taxon>Gekkota</taxon>
        <taxon>Sphaerodactylidae</taxon>
        <taxon>Sphaerodactylus</taxon>
    </lineage>
</organism>